<comment type="subcellular location">
    <subcellularLocation>
        <location evidence="1">Cytoplasm</location>
    </subcellularLocation>
</comment>
<dbReference type="SUPFAM" id="SSF50978">
    <property type="entry name" value="WD40 repeat-like"/>
    <property type="match status" value="1"/>
</dbReference>
<keyword evidence="3 5" id="KW-0853">WD repeat</keyword>
<dbReference type="InterPro" id="IPR050687">
    <property type="entry name" value="Dynein_IC"/>
</dbReference>
<dbReference type="Pfam" id="PF00400">
    <property type="entry name" value="WD40"/>
    <property type="match status" value="1"/>
</dbReference>
<dbReference type="SMART" id="SM00320">
    <property type="entry name" value="WD40"/>
    <property type="match status" value="4"/>
</dbReference>
<dbReference type="PANTHER" id="PTHR12442:SF5">
    <property type="entry name" value="DYNEIN AXONEMAL INTERMEDIATE CHAIN 3"/>
    <property type="match status" value="1"/>
</dbReference>
<comment type="caution">
    <text evidence="7">The sequence shown here is derived from an EMBL/GenBank/DDBJ whole genome shotgun (WGS) entry which is preliminary data.</text>
</comment>
<evidence type="ECO:0000313" key="7">
    <source>
        <dbReference type="EMBL" id="KAA6374488.1"/>
    </source>
</evidence>
<dbReference type="Gene3D" id="2.130.10.10">
    <property type="entry name" value="YVTN repeat-like/Quinoprotein amine dehydrogenase"/>
    <property type="match status" value="1"/>
</dbReference>
<gene>
    <name evidence="7" type="ORF">EZS28_029986</name>
</gene>
<proteinExistence type="predicted"/>
<reference evidence="7 8" key="1">
    <citation type="submission" date="2019-03" db="EMBL/GenBank/DDBJ databases">
        <title>Single cell metagenomics reveals metabolic interactions within the superorganism composed of flagellate Streblomastix strix and complex community of Bacteroidetes bacteria on its surface.</title>
        <authorList>
            <person name="Treitli S.C."/>
            <person name="Kolisko M."/>
            <person name="Husnik F."/>
            <person name="Keeling P."/>
            <person name="Hampl V."/>
        </authorList>
    </citation>
    <scope>NUCLEOTIDE SEQUENCE [LARGE SCALE GENOMIC DNA]</scope>
    <source>
        <strain evidence="7">ST1C</strain>
    </source>
</reference>
<evidence type="ECO:0000256" key="5">
    <source>
        <dbReference type="PROSITE-ProRule" id="PRU00221"/>
    </source>
</evidence>
<evidence type="ECO:0000256" key="4">
    <source>
        <dbReference type="ARBA" id="ARBA00022737"/>
    </source>
</evidence>
<evidence type="ECO:0000256" key="3">
    <source>
        <dbReference type="ARBA" id="ARBA00022574"/>
    </source>
</evidence>
<dbReference type="InterPro" id="IPR036322">
    <property type="entry name" value="WD40_repeat_dom_sf"/>
</dbReference>
<dbReference type="GO" id="GO:0036159">
    <property type="term" value="P:inner dynein arm assembly"/>
    <property type="evidence" value="ECO:0007669"/>
    <property type="project" value="TreeGrafter"/>
</dbReference>
<dbReference type="OrthoDB" id="9890280at2759"/>
<evidence type="ECO:0000313" key="8">
    <source>
        <dbReference type="Proteomes" id="UP000324800"/>
    </source>
</evidence>
<dbReference type="EMBL" id="SNRW01011944">
    <property type="protein sequence ID" value="KAA6374488.1"/>
    <property type="molecule type" value="Genomic_DNA"/>
</dbReference>
<feature type="region of interest" description="Disordered" evidence="6">
    <location>
        <begin position="400"/>
        <end position="427"/>
    </location>
</feature>
<dbReference type="GO" id="GO:0045504">
    <property type="term" value="F:dynein heavy chain binding"/>
    <property type="evidence" value="ECO:0007669"/>
    <property type="project" value="TreeGrafter"/>
</dbReference>
<dbReference type="AlphaFoldDB" id="A0A5J4UVJ9"/>
<dbReference type="GO" id="GO:0060294">
    <property type="term" value="P:cilium movement involved in cell motility"/>
    <property type="evidence" value="ECO:0007669"/>
    <property type="project" value="TreeGrafter"/>
</dbReference>
<evidence type="ECO:0000256" key="6">
    <source>
        <dbReference type="SAM" id="MobiDB-lite"/>
    </source>
</evidence>
<evidence type="ECO:0000256" key="1">
    <source>
        <dbReference type="ARBA" id="ARBA00004496"/>
    </source>
</evidence>
<dbReference type="GO" id="GO:0036156">
    <property type="term" value="C:inner dynein arm"/>
    <property type="evidence" value="ECO:0007669"/>
    <property type="project" value="TreeGrafter"/>
</dbReference>
<keyword evidence="2" id="KW-0963">Cytoplasm</keyword>
<evidence type="ECO:0000256" key="2">
    <source>
        <dbReference type="ARBA" id="ARBA00022490"/>
    </source>
</evidence>
<feature type="compositionally biased region" description="Low complexity" evidence="6">
    <location>
        <begin position="403"/>
        <end position="427"/>
    </location>
</feature>
<feature type="non-terminal residue" evidence="7">
    <location>
        <position position="1"/>
    </location>
</feature>
<sequence length="732" mass="81160">KEREQRIDQYNEVEDDIQGEDYDVTLDEDNVVFQAFEMTPRTMMGSQYYSLVSETAKRLKEKRESRAFMLKASIILTKERISNVLLSKLCEQSISLDRLHGVDHYVAGVQRMVQQQQELTSKQLTGQVFNQNISNSGNFFTKTYAITCMEWHPRNGNIIAVSYQPLLTIGNPVNARTSQKESSRCNREYVWNVKENKKEQDLDSYITNLYGSGQNSSDVISQISNIADEDVDTFADPIIIVWDIYSLSKPICLVKLPEYDVITAMNWSSSHTNALYAGTTRGNTILIDISIAIRTSPFNEEEISKYYQQAKQGKRIKDKTGEILSTNIRSSTFTSLSKLSPSIIARTTPTAKTVQGEIIALRAGTELDESMVVVVDREGKSVKWQGELMKAISTFDLNPPSFQPSSTSNIPNSNSLPSLSQLSGQNQITPSHTIQQTPYTQRASNIQQTPSLTTNDIQNTFIQTQITPSINQFRDSGYSRLPQFTTCAFFGSNSSFCLLGAENGSVFQAKESNISILVRSKDSPSSNSEAHLPLPITSLHIHPYTHRPLIAAGYAILAQSQTSKLKQGGLKSGNSGMSYQQQLPFIFASSCFDGSVCVWRAPPLTEDSVKSASVIRSPQLVCNKIETHSPATVVQWSPSNPNLLAVGSEDGIITLWDVLSASNEPIVSKKVVSTSDGCSIMSMKWCSNGRLIAVGTSEGALFFFQVGRRRALLNAKTQEENYLQLLGFTPGM</sequence>
<name>A0A5J4UVJ9_9EUKA</name>
<dbReference type="PROSITE" id="PS50082">
    <property type="entry name" value="WD_REPEATS_2"/>
    <property type="match status" value="1"/>
</dbReference>
<organism evidence="7 8">
    <name type="scientific">Streblomastix strix</name>
    <dbReference type="NCBI Taxonomy" id="222440"/>
    <lineage>
        <taxon>Eukaryota</taxon>
        <taxon>Metamonada</taxon>
        <taxon>Preaxostyla</taxon>
        <taxon>Oxymonadida</taxon>
        <taxon>Streblomastigidae</taxon>
        <taxon>Streblomastix</taxon>
    </lineage>
</organism>
<dbReference type="PANTHER" id="PTHR12442">
    <property type="entry name" value="DYNEIN INTERMEDIATE CHAIN"/>
    <property type="match status" value="1"/>
</dbReference>
<accession>A0A5J4UVJ9</accession>
<dbReference type="GO" id="GO:0045503">
    <property type="term" value="F:dynein light chain binding"/>
    <property type="evidence" value="ECO:0007669"/>
    <property type="project" value="TreeGrafter"/>
</dbReference>
<keyword evidence="4" id="KW-0677">Repeat</keyword>
<dbReference type="InterPro" id="IPR001680">
    <property type="entry name" value="WD40_rpt"/>
</dbReference>
<dbReference type="Proteomes" id="UP000324800">
    <property type="component" value="Unassembled WGS sequence"/>
</dbReference>
<protein>
    <submittedName>
        <fullName evidence="7">Uncharacterized protein</fullName>
    </submittedName>
</protein>
<dbReference type="InterPro" id="IPR015943">
    <property type="entry name" value="WD40/YVTN_repeat-like_dom_sf"/>
</dbReference>
<feature type="repeat" description="WD" evidence="5">
    <location>
        <begin position="634"/>
        <end position="658"/>
    </location>
</feature>